<name>A0A6A6WID1_9PEZI</name>
<evidence type="ECO:0000259" key="1">
    <source>
        <dbReference type="SMART" id="SM00829"/>
    </source>
</evidence>
<dbReference type="EMBL" id="ML996567">
    <property type="protein sequence ID" value="KAF2760901.1"/>
    <property type="molecule type" value="Genomic_DNA"/>
</dbReference>
<dbReference type="InterPro" id="IPR011032">
    <property type="entry name" value="GroES-like_sf"/>
</dbReference>
<dbReference type="Pfam" id="PF13602">
    <property type="entry name" value="ADH_zinc_N_2"/>
    <property type="match status" value="1"/>
</dbReference>
<feature type="domain" description="Enoyl reductase (ER)" evidence="1">
    <location>
        <begin position="19"/>
        <end position="341"/>
    </location>
</feature>
<dbReference type="Gene3D" id="3.40.50.720">
    <property type="entry name" value="NAD(P)-binding Rossmann-like Domain"/>
    <property type="match status" value="1"/>
</dbReference>
<gene>
    <name evidence="2" type="ORF">EJ05DRAFT_497473</name>
</gene>
<dbReference type="PANTHER" id="PTHR11695">
    <property type="entry name" value="ALCOHOL DEHYDROGENASE RELATED"/>
    <property type="match status" value="1"/>
</dbReference>
<keyword evidence="3" id="KW-1185">Reference proteome</keyword>
<dbReference type="AlphaFoldDB" id="A0A6A6WID1"/>
<dbReference type="GO" id="GO:0005739">
    <property type="term" value="C:mitochondrion"/>
    <property type="evidence" value="ECO:0007669"/>
    <property type="project" value="TreeGrafter"/>
</dbReference>
<evidence type="ECO:0000313" key="3">
    <source>
        <dbReference type="Proteomes" id="UP000799437"/>
    </source>
</evidence>
<proteinExistence type="predicted"/>
<dbReference type="RefSeq" id="XP_033603352.1">
    <property type="nucleotide sequence ID" value="XM_033746537.1"/>
</dbReference>
<accession>A0A6A6WID1</accession>
<dbReference type="PANTHER" id="PTHR11695:SF294">
    <property type="entry name" value="RETICULON-4-INTERACTING PROTEIN 1, MITOCHONDRIAL"/>
    <property type="match status" value="1"/>
</dbReference>
<dbReference type="Pfam" id="PF08240">
    <property type="entry name" value="ADH_N"/>
    <property type="match status" value="1"/>
</dbReference>
<dbReference type="CDD" id="cd08267">
    <property type="entry name" value="MDR1"/>
    <property type="match status" value="1"/>
</dbReference>
<organism evidence="2 3">
    <name type="scientific">Pseudovirgaria hyperparasitica</name>
    <dbReference type="NCBI Taxonomy" id="470096"/>
    <lineage>
        <taxon>Eukaryota</taxon>
        <taxon>Fungi</taxon>
        <taxon>Dikarya</taxon>
        <taxon>Ascomycota</taxon>
        <taxon>Pezizomycotina</taxon>
        <taxon>Dothideomycetes</taxon>
        <taxon>Dothideomycetes incertae sedis</taxon>
        <taxon>Acrospermales</taxon>
        <taxon>Acrospermaceae</taxon>
        <taxon>Pseudovirgaria</taxon>
    </lineage>
</organism>
<evidence type="ECO:0000313" key="2">
    <source>
        <dbReference type="EMBL" id="KAF2760901.1"/>
    </source>
</evidence>
<protein>
    <submittedName>
        <fullName evidence="2">Alcohol dehydrogenase</fullName>
    </submittedName>
</protein>
<dbReference type="SMART" id="SM00829">
    <property type="entry name" value="PKS_ER"/>
    <property type="match status" value="1"/>
</dbReference>
<dbReference type="InterPro" id="IPR013154">
    <property type="entry name" value="ADH-like_N"/>
</dbReference>
<dbReference type="OrthoDB" id="201656at2759"/>
<dbReference type="InterPro" id="IPR020843">
    <property type="entry name" value="ER"/>
</dbReference>
<dbReference type="SUPFAM" id="SSF50129">
    <property type="entry name" value="GroES-like"/>
    <property type="match status" value="1"/>
</dbReference>
<dbReference type="SUPFAM" id="SSF51735">
    <property type="entry name" value="NAD(P)-binding Rossmann-fold domains"/>
    <property type="match status" value="1"/>
</dbReference>
<dbReference type="GO" id="GO:0016491">
    <property type="term" value="F:oxidoreductase activity"/>
    <property type="evidence" value="ECO:0007669"/>
    <property type="project" value="InterPro"/>
</dbReference>
<sequence>MASSDLPVTIKAWTYTHSGYPQCLQQTDQTPKASFCPTEILVQMHAIALNPVDIQLMNLAIWSLPLPALHQPKTIGCDFAGTVLRAGSEAQYTAGDEVFGVSMAPRGPGCAAEVVVLDTGSAHLMIAKKPPQLSFVQAASLPVVFMTARTTIALVEEYMRVGGASLGRVAVLGGSTSCGMYAIRLARQRGWDVLSTCSGKNVEFVKGLGAGEVIDYTKDSVPDGVRAFAPDAVIDCVGGSDCIGITRRYVTIVGDKTDRTLIGGSMLYLTHPRMLVRWVLGWLGVLGRYDCIIFEKNVTWLAEAVELRPEEVTVDSVFAFSDMKKALEKVARGNVRGKVVVEIK</sequence>
<reference evidence="2" key="1">
    <citation type="journal article" date="2020" name="Stud. Mycol.">
        <title>101 Dothideomycetes genomes: a test case for predicting lifestyles and emergence of pathogens.</title>
        <authorList>
            <person name="Haridas S."/>
            <person name="Albert R."/>
            <person name="Binder M."/>
            <person name="Bloem J."/>
            <person name="Labutti K."/>
            <person name="Salamov A."/>
            <person name="Andreopoulos B."/>
            <person name="Baker S."/>
            <person name="Barry K."/>
            <person name="Bills G."/>
            <person name="Bluhm B."/>
            <person name="Cannon C."/>
            <person name="Castanera R."/>
            <person name="Culley D."/>
            <person name="Daum C."/>
            <person name="Ezra D."/>
            <person name="Gonzalez J."/>
            <person name="Henrissat B."/>
            <person name="Kuo A."/>
            <person name="Liang C."/>
            <person name="Lipzen A."/>
            <person name="Lutzoni F."/>
            <person name="Magnuson J."/>
            <person name="Mondo S."/>
            <person name="Nolan M."/>
            <person name="Ohm R."/>
            <person name="Pangilinan J."/>
            <person name="Park H.-J."/>
            <person name="Ramirez L."/>
            <person name="Alfaro M."/>
            <person name="Sun H."/>
            <person name="Tritt A."/>
            <person name="Yoshinaga Y."/>
            <person name="Zwiers L.-H."/>
            <person name="Turgeon B."/>
            <person name="Goodwin S."/>
            <person name="Spatafora J."/>
            <person name="Crous P."/>
            <person name="Grigoriev I."/>
        </authorList>
    </citation>
    <scope>NUCLEOTIDE SEQUENCE</scope>
    <source>
        <strain evidence="2">CBS 121739</strain>
    </source>
</reference>
<dbReference type="Gene3D" id="3.90.180.10">
    <property type="entry name" value="Medium-chain alcohol dehydrogenases, catalytic domain"/>
    <property type="match status" value="1"/>
</dbReference>
<dbReference type="Proteomes" id="UP000799437">
    <property type="component" value="Unassembled WGS sequence"/>
</dbReference>
<dbReference type="InterPro" id="IPR036291">
    <property type="entry name" value="NAD(P)-bd_dom_sf"/>
</dbReference>
<dbReference type="InterPro" id="IPR050700">
    <property type="entry name" value="YIM1/Zinc_Alcohol_DH_Fams"/>
</dbReference>
<dbReference type="GeneID" id="54487591"/>